<dbReference type="Proteomes" id="UP000768471">
    <property type="component" value="Unassembled WGS sequence"/>
</dbReference>
<evidence type="ECO:0000313" key="7">
    <source>
        <dbReference type="EMBL" id="MBH5330234.1"/>
    </source>
</evidence>
<dbReference type="InterPro" id="IPR018357">
    <property type="entry name" value="Hexapep_transf_CS"/>
</dbReference>
<dbReference type="Pfam" id="PF00132">
    <property type="entry name" value="Hexapep"/>
    <property type="match status" value="1"/>
</dbReference>
<dbReference type="RefSeq" id="WP_197904068.1">
    <property type="nucleotide sequence ID" value="NZ_JACSGR010000008.1"/>
</dbReference>
<dbReference type="InterPro" id="IPR039369">
    <property type="entry name" value="LacA-like"/>
</dbReference>
<evidence type="ECO:0000313" key="8">
    <source>
        <dbReference type="Proteomes" id="UP000768471"/>
    </source>
</evidence>
<dbReference type="EMBL" id="JACSGR010000008">
    <property type="protein sequence ID" value="MBH5330234.1"/>
    <property type="molecule type" value="Genomic_DNA"/>
</dbReference>
<dbReference type="SMART" id="SM01266">
    <property type="entry name" value="Mac"/>
    <property type="match status" value="1"/>
</dbReference>
<dbReference type="PANTHER" id="PTHR43017">
    <property type="entry name" value="GALACTOSIDE O-ACETYLTRANSFERASE"/>
    <property type="match status" value="1"/>
</dbReference>
<keyword evidence="8" id="KW-1185">Reference proteome</keyword>
<evidence type="ECO:0000256" key="1">
    <source>
        <dbReference type="ARBA" id="ARBA00007274"/>
    </source>
</evidence>
<dbReference type="SUPFAM" id="SSF51161">
    <property type="entry name" value="Trimeric LpxA-like enzymes"/>
    <property type="match status" value="1"/>
</dbReference>
<evidence type="ECO:0000256" key="5">
    <source>
        <dbReference type="RuleBase" id="RU367021"/>
    </source>
</evidence>
<dbReference type="PROSITE" id="PS00101">
    <property type="entry name" value="HEXAPEP_TRANSFERASES"/>
    <property type="match status" value="1"/>
</dbReference>
<feature type="domain" description="Maltose/galactoside acetyltransferase" evidence="6">
    <location>
        <begin position="6"/>
        <end position="60"/>
    </location>
</feature>
<dbReference type="InterPro" id="IPR011004">
    <property type="entry name" value="Trimer_LpxA-like_sf"/>
</dbReference>
<dbReference type="InterPro" id="IPR001451">
    <property type="entry name" value="Hexapep"/>
</dbReference>
<dbReference type="Pfam" id="PF12464">
    <property type="entry name" value="Mac"/>
    <property type="match status" value="1"/>
</dbReference>
<keyword evidence="2 5" id="KW-0808">Transferase</keyword>
<protein>
    <recommendedName>
        <fullName evidence="5">Acetyltransferase</fullName>
        <ecNumber evidence="5">2.3.1.-</ecNumber>
    </recommendedName>
</protein>
<evidence type="ECO:0000256" key="2">
    <source>
        <dbReference type="ARBA" id="ARBA00022679"/>
    </source>
</evidence>
<evidence type="ECO:0000256" key="3">
    <source>
        <dbReference type="ARBA" id="ARBA00022737"/>
    </source>
</evidence>
<dbReference type="EC" id="2.3.1.-" evidence="5"/>
<dbReference type="CDD" id="cd03357">
    <property type="entry name" value="LbH_MAT_GAT"/>
    <property type="match status" value="1"/>
</dbReference>
<proteinExistence type="inferred from homology"/>
<organism evidence="7 8">
    <name type="scientific">Eikenella glucosivorans</name>
    <dbReference type="NCBI Taxonomy" id="2766967"/>
    <lineage>
        <taxon>Bacteria</taxon>
        <taxon>Pseudomonadati</taxon>
        <taxon>Pseudomonadota</taxon>
        <taxon>Betaproteobacteria</taxon>
        <taxon>Neisseriales</taxon>
        <taxon>Neisseriaceae</taxon>
        <taxon>Eikenella</taxon>
    </lineage>
</organism>
<dbReference type="Gene3D" id="2.160.10.10">
    <property type="entry name" value="Hexapeptide repeat proteins"/>
    <property type="match status" value="1"/>
</dbReference>
<comment type="caution">
    <text evidence="7">The sequence shown here is derived from an EMBL/GenBank/DDBJ whole genome shotgun (WGS) entry which is preliminary data.</text>
</comment>
<evidence type="ECO:0000256" key="4">
    <source>
        <dbReference type="ARBA" id="ARBA00023315"/>
    </source>
</evidence>
<reference evidence="7 8" key="1">
    <citation type="submission" date="2020-09" db="EMBL/GenBank/DDBJ databases">
        <title>Eikenella S3660 sp. nov., isolated from a throat swab.</title>
        <authorList>
            <person name="Buhl M."/>
        </authorList>
    </citation>
    <scope>NUCLEOTIDE SEQUENCE [LARGE SCALE GENOMIC DNA]</scope>
    <source>
        <strain evidence="7 8">S3360</strain>
    </source>
</reference>
<accession>A0ABS0NDA4</accession>
<keyword evidence="4 5" id="KW-0012">Acyltransferase</keyword>
<sequence>MAMSELEKLRAGLPYDFTDVEVNALKLDAVLACQKLNGISVLDQEKREEAIRGLLGSAGVSPNILPVFNCDNGKNIHVGDHFLMNYNGTILDIERVTIGDYVMIGPNTLITTVGHPLSPKGRRAKLGIAQPVVIGSDVWIGGNVTILPGITIGSNVVIAAGAVVNRDVPDNCVVGGIPARVLKEIENDLAG</sequence>
<keyword evidence="3" id="KW-0677">Repeat</keyword>
<evidence type="ECO:0000259" key="6">
    <source>
        <dbReference type="SMART" id="SM01266"/>
    </source>
</evidence>
<comment type="similarity">
    <text evidence="1 5">Belongs to the transferase hexapeptide repeat family.</text>
</comment>
<gene>
    <name evidence="7" type="ORF">H9Q10_11225</name>
</gene>
<dbReference type="PANTHER" id="PTHR43017:SF1">
    <property type="entry name" value="ACETYLTRANSFERASE YJL218W-RELATED"/>
    <property type="match status" value="1"/>
</dbReference>
<name>A0ABS0NDA4_9NEIS</name>
<dbReference type="InterPro" id="IPR024688">
    <property type="entry name" value="Mac_dom"/>
</dbReference>